<dbReference type="InterPro" id="IPR002559">
    <property type="entry name" value="Transposase_11"/>
</dbReference>
<accession>A0ABX9ZXW1</accession>
<evidence type="ECO:0000313" key="3">
    <source>
        <dbReference type="EMBL" id="RSZ29243.1"/>
    </source>
</evidence>
<proteinExistence type="predicted"/>
<dbReference type="Proteomes" id="UP000271137">
    <property type="component" value="Unassembled WGS sequence"/>
</dbReference>
<dbReference type="PANTHER" id="PTHR30007:SF1">
    <property type="entry name" value="BLR1914 PROTEIN"/>
    <property type="match status" value="1"/>
</dbReference>
<evidence type="ECO:0000259" key="1">
    <source>
        <dbReference type="Pfam" id="PF01609"/>
    </source>
</evidence>
<protein>
    <submittedName>
        <fullName evidence="3">IS5 family transposase</fullName>
    </submittedName>
</protein>
<feature type="domain" description="Transposase IS4-like" evidence="1">
    <location>
        <begin position="87"/>
        <end position="241"/>
    </location>
</feature>
<evidence type="ECO:0000313" key="4">
    <source>
        <dbReference type="Proteomes" id="UP000271137"/>
    </source>
</evidence>
<comment type="caution">
    <text evidence="3">The sequence shown here is derived from an EMBL/GenBank/DDBJ whole genome shotgun (WGS) entry which is preliminary data.</text>
</comment>
<dbReference type="EMBL" id="RXFQ01000028">
    <property type="protein sequence ID" value="RSZ29243.1"/>
    <property type="molecule type" value="Genomic_DNA"/>
</dbReference>
<gene>
    <name evidence="3" type="ORF">EJO66_30385</name>
</gene>
<name>A0ABX9ZXW1_9BURK</name>
<evidence type="ECO:0000259" key="2">
    <source>
        <dbReference type="Pfam" id="PF13340"/>
    </source>
</evidence>
<feature type="domain" description="Insertion element IS402-like" evidence="2">
    <location>
        <begin position="3"/>
        <end position="73"/>
    </location>
</feature>
<dbReference type="NCBIfam" id="NF033580">
    <property type="entry name" value="transpos_IS5_3"/>
    <property type="match status" value="1"/>
</dbReference>
<dbReference type="PANTHER" id="PTHR30007">
    <property type="entry name" value="PHP DOMAIN PROTEIN"/>
    <property type="match status" value="1"/>
</dbReference>
<organism evidence="3 4">
    <name type="scientific">Variovorax beijingensis</name>
    <dbReference type="NCBI Taxonomy" id="2496117"/>
    <lineage>
        <taxon>Bacteria</taxon>
        <taxon>Pseudomonadati</taxon>
        <taxon>Pseudomonadota</taxon>
        <taxon>Betaproteobacteria</taxon>
        <taxon>Burkholderiales</taxon>
        <taxon>Comamonadaceae</taxon>
        <taxon>Variovorax</taxon>
    </lineage>
</organism>
<reference evidence="3 4" key="1">
    <citation type="submission" date="2018-12" db="EMBL/GenBank/DDBJ databases">
        <title>The genome sequences of strain 502.</title>
        <authorList>
            <person name="Gao J."/>
            <person name="Sun J."/>
        </authorList>
    </citation>
    <scope>NUCLEOTIDE SEQUENCE [LARGE SCALE GENOMIC DNA]</scope>
    <source>
        <strain evidence="3 4">502</strain>
    </source>
</reference>
<dbReference type="InterPro" id="IPR025161">
    <property type="entry name" value="IS402-like_dom"/>
</dbReference>
<dbReference type="Pfam" id="PF01609">
    <property type="entry name" value="DDE_Tnp_1"/>
    <property type="match status" value="1"/>
</dbReference>
<dbReference type="RefSeq" id="WP_125966995.1">
    <property type="nucleotide sequence ID" value="NZ_RXFQ01000028.1"/>
</dbReference>
<sequence length="254" mass="28985">MEITQAQFEQIAHCLPTQRGNVSLSNLSVLNAVLYVAEHGCKWRGLPKRFGNWHTIYTRMNRWSKAGVLDRVFEELQRAQVVRIKIEAVSLDSTSIKVHPDGTGAFKKNGPQAIGKSRGGWNTKIHMVAADARTAITFSLSPGQAHDAPEGRALLRRLGGPTRPLHLLMDRAYEGNETRQLALDLGFIPVVPPLKTRVEPWEYDREMYKRRNEVERLFRRLKGFRRIFSRFEKLDVMFLGFISFALIADGLRLC</sequence>
<keyword evidence="4" id="KW-1185">Reference proteome</keyword>
<dbReference type="Pfam" id="PF13340">
    <property type="entry name" value="DUF4096"/>
    <property type="match status" value="1"/>
</dbReference>